<sequence>MSNEQKQYRWGRSRFGGVPTMRIAIPVGVVLGMAYGVGHVVVNNPDGPLKWVAGLIYGMFLAPLVVALVAVLVVDRSTVKGAVKRPEVSIENHWYGRAATVAFHVTLVVVGAASLVATWAGHVVISQVLVGVLVVLGGSFGVAYLFQKARS</sequence>
<accession>A0A3P1T4N5</accession>
<gene>
    <name evidence="2" type="ORF">EII34_10290</name>
</gene>
<dbReference type="EMBL" id="RQZG01000011">
    <property type="protein sequence ID" value="RRD04441.1"/>
    <property type="molecule type" value="Genomic_DNA"/>
</dbReference>
<reference evidence="2 3" key="1">
    <citation type="submission" date="2018-11" db="EMBL/GenBank/DDBJ databases">
        <title>Genomes From Bacteria Associated with the Canine Oral Cavity: a Test Case for Automated Genome-Based Taxonomic Assignment.</title>
        <authorList>
            <person name="Coil D.A."/>
            <person name="Jospin G."/>
            <person name="Darling A.E."/>
            <person name="Wallis C."/>
            <person name="Davis I.J."/>
            <person name="Harris S."/>
            <person name="Eisen J.A."/>
            <person name="Holcombe L.J."/>
            <person name="O'Flynn C."/>
        </authorList>
    </citation>
    <scope>NUCLEOTIDE SEQUENCE [LARGE SCALE GENOMIC DNA]</scope>
    <source>
        <strain evidence="2 3">OH887_COT-365</strain>
    </source>
</reference>
<feature type="transmembrane region" description="Helical" evidence="1">
    <location>
        <begin position="123"/>
        <end position="146"/>
    </location>
</feature>
<dbReference type="OrthoDB" id="4420630at2"/>
<name>A0A3P1T4N5_9ACTN</name>
<evidence type="ECO:0000313" key="3">
    <source>
        <dbReference type="Proteomes" id="UP000280819"/>
    </source>
</evidence>
<keyword evidence="1" id="KW-1133">Transmembrane helix</keyword>
<feature type="transmembrane region" description="Helical" evidence="1">
    <location>
        <begin position="94"/>
        <end position="117"/>
    </location>
</feature>
<keyword evidence="1" id="KW-0472">Membrane</keyword>
<dbReference type="Proteomes" id="UP000280819">
    <property type="component" value="Unassembled WGS sequence"/>
</dbReference>
<evidence type="ECO:0000313" key="2">
    <source>
        <dbReference type="EMBL" id="RRD04441.1"/>
    </source>
</evidence>
<feature type="transmembrane region" description="Helical" evidence="1">
    <location>
        <begin position="21"/>
        <end position="42"/>
    </location>
</feature>
<proteinExistence type="predicted"/>
<protein>
    <submittedName>
        <fullName evidence="2">Uncharacterized protein</fullName>
    </submittedName>
</protein>
<organism evidence="2 3">
    <name type="scientific">Arachnia propionica</name>
    <dbReference type="NCBI Taxonomy" id="1750"/>
    <lineage>
        <taxon>Bacteria</taxon>
        <taxon>Bacillati</taxon>
        <taxon>Actinomycetota</taxon>
        <taxon>Actinomycetes</taxon>
        <taxon>Propionibacteriales</taxon>
        <taxon>Propionibacteriaceae</taxon>
        <taxon>Arachnia</taxon>
    </lineage>
</organism>
<feature type="transmembrane region" description="Helical" evidence="1">
    <location>
        <begin position="54"/>
        <end position="74"/>
    </location>
</feature>
<dbReference type="RefSeq" id="WP_124845071.1">
    <property type="nucleotide sequence ID" value="NZ_RQZG01000011.1"/>
</dbReference>
<evidence type="ECO:0000256" key="1">
    <source>
        <dbReference type="SAM" id="Phobius"/>
    </source>
</evidence>
<keyword evidence="1" id="KW-0812">Transmembrane</keyword>
<dbReference type="AlphaFoldDB" id="A0A3P1T4N5"/>
<comment type="caution">
    <text evidence="2">The sequence shown here is derived from an EMBL/GenBank/DDBJ whole genome shotgun (WGS) entry which is preliminary data.</text>
</comment>